<gene>
    <name evidence="1" type="ORF">HQQ74_11820</name>
</gene>
<comment type="caution">
    <text evidence="1">The sequence shown here is derived from an EMBL/GenBank/DDBJ whole genome shotgun (WGS) entry which is preliminary data.</text>
</comment>
<evidence type="ECO:0000313" key="1">
    <source>
        <dbReference type="EMBL" id="NQS79359.1"/>
    </source>
</evidence>
<sequence length="45" mass="5287">MERTAFTTFACLVERAARHPTIVRRNQMRKVAYTSTREPGNRIYS</sequence>
<name>A0A7K4C1W5_9EURY</name>
<organism evidence="1 2">
    <name type="scientific">Methanoculleus bourgensis</name>
    <dbReference type="NCBI Taxonomy" id="83986"/>
    <lineage>
        <taxon>Archaea</taxon>
        <taxon>Methanobacteriati</taxon>
        <taxon>Methanobacteriota</taxon>
        <taxon>Stenosarchaea group</taxon>
        <taxon>Methanomicrobia</taxon>
        <taxon>Methanomicrobiales</taxon>
        <taxon>Methanomicrobiaceae</taxon>
        <taxon>Methanoculleus</taxon>
    </lineage>
</organism>
<evidence type="ECO:0000313" key="2">
    <source>
        <dbReference type="Proteomes" id="UP000737555"/>
    </source>
</evidence>
<dbReference type="AlphaFoldDB" id="A0A7K4C1W5"/>
<reference evidence="1" key="1">
    <citation type="submission" date="2020-05" db="EMBL/GenBank/DDBJ databases">
        <title>The first insight into the ecology of ammonia-tolerant syntrophic propionate oxidizing bacteria.</title>
        <authorList>
            <person name="Singh A."/>
            <person name="Schnurer A."/>
            <person name="Westerholm M."/>
        </authorList>
    </citation>
    <scope>NUCLEOTIDE SEQUENCE</scope>
    <source>
        <strain evidence="1">MAG54</strain>
    </source>
</reference>
<dbReference type="GeneID" id="43321701"/>
<proteinExistence type="predicted"/>
<dbReference type="EMBL" id="JABMJE010000308">
    <property type="protein sequence ID" value="NQS79359.1"/>
    <property type="molecule type" value="Genomic_DNA"/>
</dbReference>
<dbReference type="Proteomes" id="UP000737555">
    <property type="component" value="Unassembled WGS sequence"/>
</dbReference>
<protein>
    <submittedName>
        <fullName evidence="1">Uncharacterized protein</fullName>
    </submittedName>
</protein>
<dbReference type="OrthoDB" id="107053at2157"/>
<accession>A0A7K4C1W5</accession>
<dbReference type="RefSeq" id="WP_157203670.1">
    <property type="nucleotide sequence ID" value="NZ_DAIMMY010000007.1"/>
</dbReference>